<proteinExistence type="predicted"/>
<name>B9M3P2_GEODF</name>
<accession>B9M3P2</accession>
<dbReference type="RefSeq" id="WP_012648191.1">
    <property type="nucleotide sequence ID" value="NC_011979.1"/>
</dbReference>
<evidence type="ECO:0000256" key="1">
    <source>
        <dbReference type="SAM" id="SignalP"/>
    </source>
</evidence>
<evidence type="ECO:0000313" key="2">
    <source>
        <dbReference type="EMBL" id="ACM21463.1"/>
    </source>
</evidence>
<organism evidence="2 3">
    <name type="scientific">Geotalea daltonii (strain DSM 22248 / JCM 15807 / FRC-32)</name>
    <name type="common">Geobacter daltonii</name>
    <dbReference type="NCBI Taxonomy" id="316067"/>
    <lineage>
        <taxon>Bacteria</taxon>
        <taxon>Pseudomonadati</taxon>
        <taxon>Thermodesulfobacteriota</taxon>
        <taxon>Desulfuromonadia</taxon>
        <taxon>Geobacterales</taxon>
        <taxon>Geobacteraceae</taxon>
        <taxon>Geotalea</taxon>
    </lineage>
</organism>
<evidence type="ECO:0000313" key="3">
    <source>
        <dbReference type="Proteomes" id="UP000007721"/>
    </source>
</evidence>
<feature type="chain" id="PRO_5002888716" description="DUF2059 domain-containing protein" evidence="1">
    <location>
        <begin position="28"/>
        <end position="195"/>
    </location>
</feature>
<keyword evidence="1" id="KW-0732">Signal</keyword>
<dbReference type="Proteomes" id="UP000007721">
    <property type="component" value="Chromosome"/>
</dbReference>
<dbReference type="AlphaFoldDB" id="B9M3P2"/>
<dbReference type="STRING" id="316067.Geob_3120"/>
<protein>
    <recommendedName>
        <fullName evidence="4">DUF2059 domain-containing protein</fullName>
    </recommendedName>
</protein>
<dbReference type="EMBL" id="CP001390">
    <property type="protein sequence ID" value="ACM21463.1"/>
    <property type="molecule type" value="Genomic_DNA"/>
</dbReference>
<reference evidence="2 3" key="1">
    <citation type="submission" date="2009-01" db="EMBL/GenBank/DDBJ databases">
        <title>Complete sequence of Geobacter sp. FRC-32.</title>
        <authorList>
            <consortium name="US DOE Joint Genome Institute"/>
            <person name="Lucas S."/>
            <person name="Copeland A."/>
            <person name="Lapidus A."/>
            <person name="Glavina del Rio T."/>
            <person name="Dalin E."/>
            <person name="Tice H."/>
            <person name="Bruce D."/>
            <person name="Goodwin L."/>
            <person name="Pitluck S."/>
            <person name="Saunders E."/>
            <person name="Brettin T."/>
            <person name="Detter J.C."/>
            <person name="Han C."/>
            <person name="Larimer F."/>
            <person name="Land M."/>
            <person name="Hauser L."/>
            <person name="Kyrpides N."/>
            <person name="Ovchinnikova G."/>
            <person name="Kostka J."/>
            <person name="Richardson P."/>
        </authorList>
    </citation>
    <scope>NUCLEOTIDE SEQUENCE [LARGE SCALE GENOMIC DNA]</scope>
    <source>
        <strain evidence="3">DSM 22248 / JCM 15807 / FRC-32</strain>
    </source>
</reference>
<evidence type="ECO:0008006" key="4">
    <source>
        <dbReference type="Google" id="ProtNLM"/>
    </source>
</evidence>
<gene>
    <name evidence="2" type="ordered locus">Geob_3120</name>
</gene>
<keyword evidence="3" id="KW-1185">Reference proteome</keyword>
<dbReference type="KEGG" id="geo:Geob_3120"/>
<dbReference type="HOGENOM" id="CLU_1394586_0_0_7"/>
<feature type="signal peptide" evidence="1">
    <location>
        <begin position="1"/>
        <end position="27"/>
    </location>
</feature>
<sequence>MFLTFNRKWMVFITLMVGLLLPHLATAENGNEFSTAHLEAAEHLVYAMGMYESLTIPTRKVLQQMRTSDPATADLMAAVVEPFIDKEYIGHEFREFMASQFDMETCRQLSEHWEGPIGRRFVDTQVQLLTTGKARPLKFTQTEEAIAKRFEKTPAFLAFARAMPAIEARLAAFGKEIEVKMAARMKEELVRRKEN</sequence>